<proteinExistence type="predicted"/>
<dbReference type="Proteomes" id="UP000790787">
    <property type="component" value="Chromosome 5"/>
</dbReference>
<protein>
    <submittedName>
        <fullName evidence="2">Uncharacterized protein LOC142180960</fullName>
    </submittedName>
</protein>
<gene>
    <name evidence="2" type="primary">LOC142180960</name>
</gene>
<reference evidence="2" key="2">
    <citation type="submission" date="2025-08" db="UniProtKB">
        <authorList>
            <consortium name="RefSeq"/>
        </authorList>
    </citation>
    <scope>IDENTIFICATION</scope>
    <source>
        <tissue evidence="2">Leaf</tissue>
    </source>
</reference>
<accession>A0AC58UI52</accession>
<organism evidence="1 2">
    <name type="scientific">Nicotiana tabacum</name>
    <name type="common">Common tobacco</name>
    <dbReference type="NCBI Taxonomy" id="4097"/>
    <lineage>
        <taxon>Eukaryota</taxon>
        <taxon>Viridiplantae</taxon>
        <taxon>Streptophyta</taxon>
        <taxon>Embryophyta</taxon>
        <taxon>Tracheophyta</taxon>
        <taxon>Spermatophyta</taxon>
        <taxon>Magnoliopsida</taxon>
        <taxon>eudicotyledons</taxon>
        <taxon>Gunneridae</taxon>
        <taxon>Pentapetalae</taxon>
        <taxon>asterids</taxon>
        <taxon>lamiids</taxon>
        <taxon>Solanales</taxon>
        <taxon>Solanaceae</taxon>
        <taxon>Nicotianoideae</taxon>
        <taxon>Nicotianeae</taxon>
        <taxon>Nicotiana</taxon>
    </lineage>
</organism>
<sequence>MGVASRGYVHLYGFSISEMLPTVCPLQLHLKGQHFVSFKSNANVDTLVNNPLIKQIMLPQFFEMNRTNAEAMDLNLLYREFPEHFVWSSTEKMWTPRKQRHAIGRVVTCHPTEGERYYLRMLLMNIRGPKSYKDLLTVNGERYSTFRESVEKWGLLQSDNSLLECLSEATSYQMPYSLRRLFATLLIYCNPTNPRQLWEQFEQHMSEDYTLVSNINKKNILYQVLNHINDILHSMGGDINEYHLIIETIRPSVAAKEVKEVHFERTMTFTNEDILLHKMLNKDQLKAYNIITERIFSNKARTFFIDGPGGIGKTFSYRALLATVRSKGYIALATATSGVAAYILPGGRTAHSRFKIPINTDDNVSCNISKQTSLACLIQDAKLIIWDEVSMEKKRMIELLDLLLKDLMDSTILFGGKVVVLGGDFRQTLPVVRNGKKEDFINESLLYSHIWEELERLRLFENMRAKDDPSFCNYLLRIGNGEEKVNSTNKIEIPTSLIIPYTTEKESDNLSRCAYIFFPPHATQVPALS</sequence>
<evidence type="ECO:0000313" key="1">
    <source>
        <dbReference type="Proteomes" id="UP000790787"/>
    </source>
</evidence>
<name>A0AC58UI52_TOBAC</name>
<keyword evidence="1" id="KW-1185">Reference proteome</keyword>
<evidence type="ECO:0000313" key="2">
    <source>
        <dbReference type="RefSeq" id="XP_075109166.1"/>
    </source>
</evidence>
<reference evidence="1" key="1">
    <citation type="journal article" date="2014" name="Nat. Commun.">
        <title>The tobacco genome sequence and its comparison with those of tomato and potato.</title>
        <authorList>
            <person name="Sierro N."/>
            <person name="Battey J.N."/>
            <person name="Ouadi S."/>
            <person name="Bakaher N."/>
            <person name="Bovet L."/>
            <person name="Willig A."/>
            <person name="Goepfert S."/>
            <person name="Peitsch M.C."/>
            <person name="Ivanov N.V."/>
        </authorList>
    </citation>
    <scope>NUCLEOTIDE SEQUENCE [LARGE SCALE GENOMIC DNA]</scope>
</reference>
<dbReference type="RefSeq" id="XP_075109166.1">
    <property type="nucleotide sequence ID" value="XM_075253065.1"/>
</dbReference>